<feature type="region of interest" description="Disordered" evidence="1">
    <location>
        <begin position="1"/>
        <end position="39"/>
    </location>
</feature>
<accession>A0A0D3RJB9</accession>
<evidence type="ECO:0000256" key="1">
    <source>
        <dbReference type="SAM" id="MobiDB-lite"/>
    </source>
</evidence>
<geneLocation type="plasmid" evidence="2">
    <name>AHIB101-pBF7.8</name>
</geneLocation>
<dbReference type="AlphaFoldDB" id="A0A0D3RJB9"/>
<feature type="compositionally biased region" description="Gly residues" evidence="1">
    <location>
        <begin position="1"/>
        <end position="10"/>
    </location>
</feature>
<organism evidence="2">
    <name type="scientific">Aeromonas hydrophila</name>
    <dbReference type="NCBI Taxonomy" id="644"/>
    <lineage>
        <taxon>Bacteria</taxon>
        <taxon>Pseudomonadati</taxon>
        <taxon>Pseudomonadota</taxon>
        <taxon>Gammaproteobacteria</taxon>
        <taxon>Aeromonadales</taxon>
        <taxon>Aeromonadaceae</taxon>
        <taxon>Aeromonas</taxon>
    </lineage>
</organism>
<keyword evidence="2" id="KW-0614">Plasmid</keyword>
<sequence>MGGGYLGGNRGADQGHAQGGLPEAPQSAPESRRRADAGSGGVALWGCARNARKRLLRGLGRETGTPPPLPAGPLPPEGVAEGGGRGVRLAHGLGRAFEAMPDRAEGARAVLRLVEILRESWMDFANRQQIRAPSGFSRSGRVELPWGLGGVTVGVGWSYRGGWVELNRGSHILAPDHAAPVLAGFRLNGYVIRLACTPIPDTCVSRIKFRY</sequence>
<proteinExistence type="predicted"/>
<evidence type="ECO:0000313" key="2">
    <source>
        <dbReference type="EMBL" id="AJS09376.1"/>
    </source>
</evidence>
<protein>
    <submittedName>
        <fullName evidence="2">Uncharacterized protein</fullName>
    </submittedName>
</protein>
<feature type="region of interest" description="Disordered" evidence="1">
    <location>
        <begin position="59"/>
        <end position="83"/>
    </location>
</feature>
<reference evidence="2" key="1">
    <citation type="submission" date="2014-07" db="EMBL/GenBank/DDBJ databases">
        <title>Sequence of a big plasmid from the strain IB101 isolated from blood of diseased Wuchang Bream.</title>
        <authorList>
            <person name="Yang W."/>
            <person name="Li M."/>
        </authorList>
    </citation>
    <scope>NUCLEOTIDE SEQUENCE</scope>
    <source>
        <strain evidence="2">IB101</strain>
        <plasmid evidence="2">AHIB101-pBF7.8</plasmid>
    </source>
</reference>
<feature type="compositionally biased region" description="Pro residues" evidence="1">
    <location>
        <begin position="65"/>
        <end position="76"/>
    </location>
</feature>
<name>A0A0D3RJB9_AERHY</name>
<dbReference type="EMBL" id="KM245123">
    <property type="protein sequence ID" value="AJS09376.1"/>
    <property type="molecule type" value="Genomic_DNA"/>
</dbReference>